<dbReference type="AlphaFoldDB" id="A0A5B7KJ18"/>
<protein>
    <submittedName>
        <fullName evidence="1">Uncharacterized protein</fullName>
    </submittedName>
</protein>
<evidence type="ECO:0000313" key="2">
    <source>
        <dbReference type="Proteomes" id="UP000324222"/>
    </source>
</evidence>
<accession>A0A5B7KJ18</accession>
<reference evidence="1 2" key="1">
    <citation type="submission" date="2019-05" db="EMBL/GenBank/DDBJ databases">
        <title>Another draft genome of Portunus trituberculatus and its Hox gene families provides insights of decapod evolution.</title>
        <authorList>
            <person name="Jeong J.-H."/>
            <person name="Song I."/>
            <person name="Kim S."/>
            <person name="Choi T."/>
            <person name="Kim D."/>
            <person name="Ryu S."/>
            <person name="Kim W."/>
        </authorList>
    </citation>
    <scope>NUCLEOTIDE SEQUENCE [LARGE SCALE GENOMIC DNA]</scope>
    <source>
        <tissue evidence="1">Muscle</tissue>
    </source>
</reference>
<organism evidence="1 2">
    <name type="scientific">Portunus trituberculatus</name>
    <name type="common">Swimming crab</name>
    <name type="synonym">Neptunus trituberculatus</name>
    <dbReference type="NCBI Taxonomy" id="210409"/>
    <lineage>
        <taxon>Eukaryota</taxon>
        <taxon>Metazoa</taxon>
        <taxon>Ecdysozoa</taxon>
        <taxon>Arthropoda</taxon>
        <taxon>Crustacea</taxon>
        <taxon>Multicrustacea</taxon>
        <taxon>Malacostraca</taxon>
        <taxon>Eumalacostraca</taxon>
        <taxon>Eucarida</taxon>
        <taxon>Decapoda</taxon>
        <taxon>Pleocyemata</taxon>
        <taxon>Brachyura</taxon>
        <taxon>Eubrachyura</taxon>
        <taxon>Portunoidea</taxon>
        <taxon>Portunidae</taxon>
        <taxon>Portuninae</taxon>
        <taxon>Portunus</taxon>
    </lineage>
</organism>
<dbReference type="Proteomes" id="UP000324222">
    <property type="component" value="Unassembled WGS sequence"/>
</dbReference>
<evidence type="ECO:0000313" key="1">
    <source>
        <dbReference type="EMBL" id="MPD06894.1"/>
    </source>
</evidence>
<keyword evidence="2" id="KW-1185">Reference proteome</keyword>
<name>A0A5B7KJ18_PORTR</name>
<comment type="caution">
    <text evidence="1">The sequence shown here is derived from an EMBL/GenBank/DDBJ whole genome shotgun (WGS) entry which is preliminary data.</text>
</comment>
<proteinExistence type="predicted"/>
<sequence>MVMKQMTGAVWWCAGVVVVAGLAAREAAYVTSLINTLFELSPVYKLPTWESPLTIFGVKSEGDVDLVLLHSPSGANVTISIQMSKFSGETQLTSYLPSPASSKTVVSRDMVRLNPHTFTWFTVFRRGSFIALFAEKEARLILAYTLEKDMKLNFLDYTDFRVRSYYDAVWDFLGDQYPGLGKGPCYVEVVKEVQAAAKGLIHRLLMLEQVLDVKPLDKMPQTTKKIFLTHLQRTEAFMFMCRFYGFNFVKHVKFFPWKRLKAGFKEVHGK</sequence>
<dbReference type="EMBL" id="VSRR010153558">
    <property type="protein sequence ID" value="MPD06894.1"/>
    <property type="molecule type" value="Genomic_DNA"/>
</dbReference>
<gene>
    <name evidence="1" type="ORF">E2C01_102726</name>
</gene>